<feature type="domain" description="Calcineurin-like phosphoesterase" evidence="10">
    <location>
        <begin position="5"/>
        <end position="192"/>
    </location>
</feature>
<comment type="caution">
    <text evidence="11">The sequence shown here is derived from an EMBL/GenBank/DDBJ whole genome shotgun (WGS) entry which is preliminary data.</text>
</comment>
<sequence>MSKTQILHISDTHLGKRQYNLDFREQDVYDTFSQLIDIAIKEHVDGIIHTGDLFDINDPPNKAEIVAIRELKRLKEAGIPFIVIAGDHDSPKKFTAIYPQKILEEFDLIKFLSKPDTPYKLGEITIYGISHVPNVAKERLKELLSRLKPENKKSILLLHQGLKEVLPYEGAWQIQIDDLPKAFSYYALGHFHTRRVFQLDGGRIIEIAGSPDILREEEIEGYEKEGKGATLIDFSGDIPTIQKINIDVRKQYVVTLNTNNLREEIRKLREKYDTNNEKKPIFHIILEGKSIPKNVLMKELQEINNFAPYWRIYKDNTKEKDEKDVKIDLPTDTTIENLIYNYLVKIANFSETEARMIVDIINRADEREYVKEELMKMIGVENDNKKN</sequence>
<evidence type="ECO:0000313" key="12">
    <source>
        <dbReference type="Proteomes" id="UP000646844"/>
    </source>
</evidence>
<feature type="binding site" evidence="9">
    <location>
        <position position="52"/>
    </location>
    <ligand>
        <name>Mn(2+)</name>
        <dbReference type="ChEBI" id="CHEBI:29035"/>
        <label>2</label>
    </ligand>
</feature>
<dbReference type="GO" id="GO:0000403">
    <property type="term" value="F:Y-form DNA binding"/>
    <property type="evidence" value="ECO:0007669"/>
    <property type="project" value="UniProtKB-UniRule"/>
</dbReference>
<dbReference type="EMBL" id="DUJO01000003">
    <property type="protein sequence ID" value="HII72940.1"/>
    <property type="molecule type" value="Genomic_DNA"/>
</dbReference>
<feature type="binding site" evidence="9">
    <location>
        <position position="13"/>
    </location>
    <ligand>
        <name>Mn(2+)</name>
        <dbReference type="ChEBI" id="CHEBI:29035"/>
        <label>1</label>
    </ligand>
</feature>
<evidence type="ECO:0000256" key="8">
    <source>
        <dbReference type="ARBA" id="ARBA00023211"/>
    </source>
</evidence>
<dbReference type="SMR" id="A0A832TEE2"/>
<dbReference type="SUPFAM" id="SSF56300">
    <property type="entry name" value="Metallo-dependent phosphatases"/>
    <property type="match status" value="1"/>
</dbReference>
<keyword evidence="5 9" id="KW-0378">Hydrolase</keyword>
<comment type="similarity">
    <text evidence="9">Belongs to the MRE11/RAD32 family.</text>
</comment>
<dbReference type="GO" id="GO:0008408">
    <property type="term" value="F:3'-5' exonuclease activity"/>
    <property type="evidence" value="ECO:0007669"/>
    <property type="project" value="UniProtKB-UniRule"/>
</dbReference>
<feature type="binding site" evidence="9">
    <location>
        <position position="52"/>
    </location>
    <ligand>
        <name>Mn(2+)</name>
        <dbReference type="ChEBI" id="CHEBI:29035"/>
        <label>1</label>
    </ligand>
</feature>
<organism evidence="11 12">
    <name type="scientific">Sulfurisphaera tokodaii</name>
    <dbReference type="NCBI Taxonomy" id="111955"/>
    <lineage>
        <taxon>Archaea</taxon>
        <taxon>Thermoproteota</taxon>
        <taxon>Thermoprotei</taxon>
        <taxon>Sulfolobales</taxon>
        <taxon>Sulfolobaceae</taxon>
        <taxon>Sulfurisphaera</taxon>
    </lineage>
</organism>
<dbReference type="GO" id="GO:0030145">
    <property type="term" value="F:manganese ion binding"/>
    <property type="evidence" value="ECO:0007669"/>
    <property type="project" value="UniProtKB-UniRule"/>
</dbReference>
<dbReference type="InterPro" id="IPR050535">
    <property type="entry name" value="DNA_Repair-Maintenance_Comp"/>
</dbReference>
<dbReference type="Gene3D" id="3.60.21.10">
    <property type="match status" value="1"/>
</dbReference>
<dbReference type="InterPro" id="IPR029052">
    <property type="entry name" value="Metallo-depent_PP-like"/>
</dbReference>
<dbReference type="Pfam" id="PF00149">
    <property type="entry name" value="Metallophos"/>
    <property type="match status" value="1"/>
</dbReference>
<dbReference type="HAMAP" id="MF_02044">
    <property type="entry name" value="Mre11"/>
    <property type="match status" value="1"/>
</dbReference>
<evidence type="ECO:0000313" key="11">
    <source>
        <dbReference type="EMBL" id="HII72940.1"/>
    </source>
</evidence>
<evidence type="ECO:0000256" key="3">
    <source>
        <dbReference type="ARBA" id="ARBA00022759"/>
    </source>
</evidence>
<keyword evidence="8 9" id="KW-0464">Manganese</keyword>
<dbReference type="NCBIfam" id="NF041031">
    <property type="entry name" value="Mre11_Sulfo"/>
    <property type="match status" value="1"/>
</dbReference>
<feature type="binding site" evidence="9">
    <location>
        <position position="190"/>
    </location>
    <ligand>
        <name>Mn(2+)</name>
        <dbReference type="ChEBI" id="CHEBI:29035"/>
        <label>2</label>
    </ligand>
</feature>
<evidence type="ECO:0000256" key="7">
    <source>
        <dbReference type="ARBA" id="ARBA00023204"/>
    </source>
</evidence>
<dbReference type="GO" id="GO:0004519">
    <property type="term" value="F:endonuclease activity"/>
    <property type="evidence" value="ECO:0007669"/>
    <property type="project" value="UniProtKB-UniRule"/>
</dbReference>
<dbReference type="EC" id="3.1.-.-" evidence="9"/>
<feature type="binding site" evidence="9">
    <location>
        <position position="11"/>
    </location>
    <ligand>
        <name>Mn(2+)</name>
        <dbReference type="ChEBI" id="CHEBI:29035"/>
        <label>1</label>
    </ligand>
</feature>
<feature type="active site" description="Proton donor" evidence="9">
    <location>
        <position position="88"/>
    </location>
</feature>
<dbReference type="PANTHER" id="PTHR30337:SF0">
    <property type="entry name" value="NUCLEASE SBCCD SUBUNIT D"/>
    <property type="match status" value="1"/>
</dbReference>
<dbReference type="InterPro" id="IPR032885">
    <property type="entry name" value="Mre11_archaea-type"/>
</dbReference>
<protein>
    <recommendedName>
        <fullName evidence="9">DNA double-strand break repair protein Mre11</fullName>
        <ecNumber evidence="9">3.1.-.-</ecNumber>
    </recommendedName>
</protein>
<evidence type="ECO:0000256" key="5">
    <source>
        <dbReference type="ARBA" id="ARBA00022801"/>
    </source>
</evidence>
<dbReference type="InterPro" id="IPR041796">
    <property type="entry name" value="Mre11_N"/>
</dbReference>
<dbReference type="CDD" id="cd00840">
    <property type="entry name" value="MPP_Mre11_N"/>
    <property type="match status" value="1"/>
</dbReference>
<dbReference type="InterPro" id="IPR004843">
    <property type="entry name" value="Calcineurin-like_PHP"/>
</dbReference>
<feature type="binding site" evidence="9">
    <location>
        <position position="192"/>
    </location>
    <ligand>
        <name>Mn(2+)</name>
        <dbReference type="ChEBI" id="CHEBI:29035"/>
        <label>1</label>
    </ligand>
</feature>
<feature type="binding site" evidence="9">
    <location>
        <position position="159"/>
    </location>
    <ligand>
        <name>Mn(2+)</name>
        <dbReference type="ChEBI" id="CHEBI:29035"/>
        <label>2</label>
    </ligand>
</feature>
<name>A0A832TEE2_9CREN</name>
<keyword evidence="4 9" id="KW-0227">DNA damage</keyword>
<reference evidence="11" key="1">
    <citation type="journal article" date="2020" name="bioRxiv">
        <title>A rank-normalized archaeal taxonomy based on genome phylogeny resolves widespread incomplete and uneven classifications.</title>
        <authorList>
            <person name="Rinke C."/>
            <person name="Chuvochina M."/>
            <person name="Mussig A.J."/>
            <person name="Chaumeil P.-A."/>
            <person name="Waite D.W."/>
            <person name="Whitman W.B."/>
            <person name="Parks D.H."/>
            <person name="Hugenholtz P."/>
        </authorList>
    </citation>
    <scope>NUCLEOTIDE SEQUENCE</scope>
    <source>
        <strain evidence="11">UBA8838</strain>
    </source>
</reference>
<dbReference type="PANTHER" id="PTHR30337">
    <property type="entry name" value="COMPONENT OF ATP-DEPENDENT DSDNA EXONUCLEASE"/>
    <property type="match status" value="1"/>
</dbReference>
<evidence type="ECO:0000256" key="4">
    <source>
        <dbReference type="ARBA" id="ARBA00022763"/>
    </source>
</evidence>
<dbReference type="OMA" id="NHLGYRQ"/>
<dbReference type="AlphaFoldDB" id="A0A832TEE2"/>
<proteinExistence type="inferred from homology"/>
<evidence type="ECO:0000256" key="9">
    <source>
        <dbReference type="HAMAP-Rule" id="MF_02044"/>
    </source>
</evidence>
<evidence type="ECO:0000256" key="1">
    <source>
        <dbReference type="ARBA" id="ARBA00022722"/>
    </source>
</evidence>
<dbReference type="GO" id="GO:0006302">
    <property type="term" value="P:double-strand break repair"/>
    <property type="evidence" value="ECO:0007669"/>
    <property type="project" value="UniProtKB-UniRule"/>
</dbReference>
<comment type="subunit">
    <text evidence="9">Homodimer. Forms a heterotetramer composed of two Mre11 subunits and two Rad50 subunits.</text>
</comment>
<dbReference type="GO" id="GO:0045027">
    <property type="term" value="F:DNA end binding"/>
    <property type="evidence" value="ECO:0007669"/>
    <property type="project" value="UniProtKB-UniRule"/>
</dbReference>
<keyword evidence="2 9" id="KW-0479">Metal-binding</keyword>
<dbReference type="Proteomes" id="UP000646844">
    <property type="component" value="Unassembled WGS sequence"/>
</dbReference>
<comment type="function">
    <text evidence="9">Part of the Rad50/Mre11 complex, which is involved in the early steps of DNA double-strand break (DSB) repair. The complex may facilitate opening of the processed DNA ends to aid in the recruitment of HerA and NurA. Mre11 binds to DSB ends and has both double-stranded 3'-5' exonuclease activity and single-stranded endonuclease activity.</text>
</comment>
<dbReference type="GeneID" id="1460179"/>
<evidence type="ECO:0000259" key="10">
    <source>
        <dbReference type="Pfam" id="PF00149"/>
    </source>
</evidence>
<keyword evidence="3 9" id="KW-0255">Endonuclease</keyword>
<keyword evidence="1 9" id="KW-0540">Nuclease</keyword>
<gene>
    <name evidence="9" type="primary">mre11</name>
    <name evidence="11" type="ORF">HA332_00710</name>
</gene>
<keyword evidence="6 9" id="KW-0269">Exonuclease</keyword>
<comment type="cofactor">
    <cofactor evidence="9">
        <name>Mn(2+)</name>
        <dbReference type="ChEBI" id="CHEBI:29035"/>
    </cofactor>
    <text evidence="9">Binds 2 manganese ions per subunit.</text>
</comment>
<dbReference type="InterPro" id="IPR053459">
    <property type="entry name" value="DSB_Repair_Mre11/Rad50"/>
</dbReference>
<evidence type="ECO:0000256" key="6">
    <source>
        <dbReference type="ARBA" id="ARBA00022839"/>
    </source>
</evidence>
<evidence type="ECO:0000256" key="2">
    <source>
        <dbReference type="ARBA" id="ARBA00022723"/>
    </source>
</evidence>
<dbReference type="RefSeq" id="WP_010980186.1">
    <property type="nucleotide sequence ID" value="NZ_BAABQO010000001.1"/>
</dbReference>
<feature type="binding site" evidence="9">
    <location>
        <position position="87"/>
    </location>
    <ligand>
        <name>Mn(2+)</name>
        <dbReference type="ChEBI" id="CHEBI:29035"/>
        <label>2</label>
    </ligand>
</feature>
<accession>A0A832TEE2</accession>
<comment type="activity regulation">
    <text evidence="9">Nuclease activity is regulated by Rad50.</text>
</comment>
<keyword evidence="7 9" id="KW-0234">DNA repair</keyword>